<evidence type="ECO:0000313" key="2">
    <source>
        <dbReference type="EMBL" id="MCG2633151.1"/>
    </source>
</evidence>
<dbReference type="EMBL" id="JAKLTY010000070">
    <property type="protein sequence ID" value="MCG2633151.1"/>
    <property type="molecule type" value="Genomic_DNA"/>
</dbReference>
<evidence type="ECO:0000313" key="4">
    <source>
        <dbReference type="Proteomes" id="UP001139012"/>
    </source>
</evidence>
<evidence type="ECO:0000256" key="1">
    <source>
        <dbReference type="SAM" id="MobiDB-lite"/>
    </source>
</evidence>
<dbReference type="RefSeq" id="WP_210326194.1">
    <property type="nucleotide sequence ID" value="NZ_JAKLTY010000070.1"/>
</dbReference>
<dbReference type="EMBL" id="JAKLUA010000054">
    <property type="protein sequence ID" value="MCG2673400.1"/>
    <property type="molecule type" value="Genomic_DNA"/>
</dbReference>
<keyword evidence="4" id="KW-1185">Reference proteome</keyword>
<protein>
    <submittedName>
        <fullName evidence="2">Uncharacterized protein</fullName>
    </submittedName>
</protein>
<feature type="region of interest" description="Disordered" evidence="1">
    <location>
        <begin position="1"/>
        <end position="39"/>
    </location>
</feature>
<proteinExistence type="predicted"/>
<reference evidence="2" key="1">
    <citation type="submission" date="2022-01" db="EMBL/GenBank/DDBJ databases">
        <title>Genome sequnece data of strain Bradyrhizobium sp. nov.</title>
        <authorList>
            <person name="Zhang J."/>
        </authorList>
    </citation>
    <scope>NUCLEOTIDE SEQUENCE</scope>
    <source>
        <strain evidence="3">WYCCWR 12774</strain>
        <strain evidence="2">WYCCWR 13023</strain>
    </source>
</reference>
<dbReference type="Proteomes" id="UP001139012">
    <property type="component" value="Unassembled WGS sequence"/>
</dbReference>
<dbReference type="Proteomes" id="UP001139054">
    <property type="component" value="Unassembled WGS sequence"/>
</dbReference>
<gene>
    <name evidence="3" type="ORF">L6637_41810</name>
    <name evidence="2" type="ORF">L6654_42245</name>
</gene>
<name>A0A9X1UD42_9BRAD</name>
<organism evidence="2 5">
    <name type="scientific">Bradyrhizobium zhengyangense</name>
    <dbReference type="NCBI Taxonomy" id="2911009"/>
    <lineage>
        <taxon>Bacteria</taxon>
        <taxon>Pseudomonadati</taxon>
        <taxon>Pseudomonadota</taxon>
        <taxon>Alphaproteobacteria</taxon>
        <taxon>Hyphomicrobiales</taxon>
        <taxon>Nitrobacteraceae</taxon>
        <taxon>Bradyrhizobium</taxon>
    </lineage>
</organism>
<comment type="caution">
    <text evidence="2">The sequence shown here is derived from an EMBL/GenBank/DDBJ whole genome shotgun (WGS) entry which is preliminary data.</text>
</comment>
<accession>A0A9X1UD42</accession>
<feature type="compositionally biased region" description="Polar residues" evidence="1">
    <location>
        <begin position="1"/>
        <end position="20"/>
    </location>
</feature>
<evidence type="ECO:0000313" key="5">
    <source>
        <dbReference type="Proteomes" id="UP001139054"/>
    </source>
</evidence>
<sequence length="78" mass="8247">MSRQTAMPGSGYRHNQQPRPQQMDLFGSGLSSGATGAPTWSELPAEAQAALTSLMTQLILDHAATTATPRAKEVGHDL</sequence>
<dbReference type="AlphaFoldDB" id="A0A9X1UD42"/>
<evidence type="ECO:0000313" key="3">
    <source>
        <dbReference type="EMBL" id="MCG2673400.1"/>
    </source>
</evidence>